<evidence type="ECO:0000313" key="1">
    <source>
        <dbReference type="EMBL" id="OGZ58485.1"/>
    </source>
</evidence>
<gene>
    <name evidence="1" type="ORF">A2827_00085</name>
</gene>
<dbReference type="Proteomes" id="UP000177932">
    <property type="component" value="Unassembled WGS sequence"/>
</dbReference>
<name>A0A1G2H7M3_9BACT</name>
<sequence>MTAEKIVEQLTLMVPERAGGDVPEDPQYGLFGAAYLTSAYINQIGLKRYDFTISDSPAHNLLDKRELTRIYGDEVFAKAAENGYNINPNDLPAIDDVVHDLLITAHTFFLQVGSHEETTRFWTNMFGSERVVVLPSTELLPQVEAVIIGLTEGTLELVQVEEFLRENNVGRVDAESIARSVVNIPIGAQAALPNFIKRPRKGDFFREKTDLWPLGEDEVGVESKKLEDGPVWL</sequence>
<accession>A0A1G2H7M3</accession>
<dbReference type="AlphaFoldDB" id="A0A1G2H7M3"/>
<comment type="caution">
    <text evidence="1">The sequence shown here is derived from an EMBL/GenBank/DDBJ whole genome shotgun (WGS) entry which is preliminary data.</text>
</comment>
<organism evidence="1 2">
    <name type="scientific">Candidatus Spechtbacteria bacterium RIFCSPHIGHO2_01_FULL_43_30</name>
    <dbReference type="NCBI Taxonomy" id="1802158"/>
    <lineage>
        <taxon>Bacteria</taxon>
        <taxon>Candidatus Spechtiibacteriota</taxon>
    </lineage>
</organism>
<dbReference type="EMBL" id="MHOD01000006">
    <property type="protein sequence ID" value="OGZ58485.1"/>
    <property type="molecule type" value="Genomic_DNA"/>
</dbReference>
<proteinExistence type="predicted"/>
<protein>
    <submittedName>
        <fullName evidence="1">Uncharacterized protein</fullName>
    </submittedName>
</protein>
<evidence type="ECO:0000313" key="2">
    <source>
        <dbReference type="Proteomes" id="UP000177932"/>
    </source>
</evidence>
<reference evidence="1 2" key="1">
    <citation type="journal article" date="2016" name="Nat. Commun.">
        <title>Thousands of microbial genomes shed light on interconnected biogeochemical processes in an aquifer system.</title>
        <authorList>
            <person name="Anantharaman K."/>
            <person name="Brown C.T."/>
            <person name="Hug L.A."/>
            <person name="Sharon I."/>
            <person name="Castelle C.J."/>
            <person name="Probst A.J."/>
            <person name="Thomas B.C."/>
            <person name="Singh A."/>
            <person name="Wilkins M.J."/>
            <person name="Karaoz U."/>
            <person name="Brodie E.L."/>
            <person name="Williams K.H."/>
            <person name="Hubbard S.S."/>
            <person name="Banfield J.F."/>
        </authorList>
    </citation>
    <scope>NUCLEOTIDE SEQUENCE [LARGE SCALE GENOMIC DNA]</scope>
</reference>
<dbReference type="STRING" id="1802158.A2827_00085"/>